<dbReference type="InterPro" id="IPR031941">
    <property type="entry name" value="DUF4773"/>
</dbReference>
<reference evidence="3" key="2">
    <citation type="journal article" date="2023" name="Science">
        <title>Genomic signatures of disease resistance in endangered staghorn corals.</title>
        <authorList>
            <person name="Vollmer S.V."/>
            <person name="Selwyn J.D."/>
            <person name="Despard B.A."/>
            <person name="Roesel C.L."/>
        </authorList>
    </citation>
    <scope>NUCLEOTIDE SEQUENCE</scope>
    <source>
        <strain evidence="3">K2</strain>
    </source>
</reference>
<feature type="transmembrane region" description="Helical" evidence="1">
    <location>
        <begin position="35"/>
        <end position="58"/>
    </location>
</feature>
<protein>
    <recommendedName>
        <fullName evidence="2">DUF4773 domain-containing protein</fullName>
    </recommendedName>
</protein>
<evidence type="ECO:0000256" key="1">
    <source>
        <dbReference type="SAM" id="Phobius"/>
    </source>
</evidence>
<sequence>MCGRFELYKGLCERAREASMISHPSLRIRRQSRNILGVVMIAQKMLLVLTIALFVGLANSRPNNDAIVTMKNDKNKFCGCSEEKMPQCGCCVSLRNFIQRDYSVCTNLTYIKSKSAVRLTMTANHKILFNETLSGENPPPICEGVGFADLCVKAYNMSYEEHNFGGCLEIYSDMGIDLKMGCHYFSGKPGYPPVAYGEEFVYPTEKKIPINYFYQMWNIVKKRILEDVFKWSFENTLAGLALLPDLNQLSEGTITYEYENEEWSGST</sequence>
<keyword evidence="1" id="KW-1133">Transmembrane helix</keyword>
<evidence type="ECO:0000313" key="3">
    <source>
        <dbReference type="EMBL" id="KAK2560088.1"/>
    </source>
</evidence>
<dbReference type="Pfam" id="PF15998">
    <property type="entry name" value="DUF4773"/>
    <property type="match status" value="1"/>
</dbReference>
<proteinExistence type="predicted"/>
<reference evidence="3" key="1">
    <citation type="journal article" date="2023" name="G3 (Bethesda)">
        <title>Whole genome assembly and annotation of the endangered Caribbean coral Acropora cervicornis.</title>
        <authorList>
            <person name="Selwyn J.D."/>
            <person name="Vollmer S.V."/>
        </authorList>
    </citation>
    <scope>NUCLEOTIDE SEQUENCE</scope>
    <source>
        <strain evidence="3">K2</strain>
    </source>
</reference>
<keyword evidence="1" id="KW-0472">Membrane</keyword>
<keyword evidence="1" id="KW-0812">Transmembrane</keyword>
<feature type="domain" description="DUF4773" evidence="2">
    <location>
        <begin position="78"/>
        <end position="174"/>
    </location>
</feature>
<accession>A0AAD9V3P4</accession>
<comment type="caution">
    <text evidence="3">The sequence shown here is derived from an EMBL/GenBank/DDBJ whole genome shotgun (WGS) entry which is preliminary data.</text>
</comment>
<evidence type="ECO:0000313" key="4">
    <source>
        <dbReference type="Proteomes" id="UP001249851"/>
    </source>
</evidence>
<evidence type="ECO:0000259" key="2">
    <source>
        <dbReference type="Pfam" id="PF15998"/>
    </source>
</evidence>
<keyword evidence="4" id="KW-1185">Reference proteome</keyword>
<dbReference type="PANTHER" id="PTHR36299">
    <property type="entry name" value="AGAP008005-PA"/>
    <property type="match status" value="1"/>
</dbReference>
<dbReference type="Proteomes" id="UP001249851">
    <property type="component" value="Unassembled WGS sequence"/>
</dbReference>
<name>A0AAD9V3P4_ACRCE</name>
<dbReference type="EMBL" id="JARQWQ010000037">
    <property type="protein sequence ID" value="KAK2560088.1"/>
    <property type="molecule type" value="Genomic_DNA"/>
</dbReference>
<organism evidence="3 4">
    <name type="scientific">Acropora cervicornis</name>
    <name type="common">Staghorn coral</name>
    <dbReference type="NCBI Taxonomy" id="6130"/>
    <lineage>
        <taxon>Eukaryota</taxon>
        <taxon>Metazoa</taxon>
        <taxon>Cnidaria</taxon>
        <taxon>Anthozoa</taxon>
        <taxon>Hexacorallia</taxon>
        <taxon>Scleractinia</taxon>
        <taxon>Astrocoeniina</taxon>
        <taxon>Acroporidae</taxon>
        <taxon>Acropora</taxon>
    </lineage>
</organism>
<gene>
    <name evidence="3" type="ORF">P5673_017047</name>
</gene>
<dbReference type="PANTHER" id="PTHR36299:SF2">
    <property type="entry name" value="DUF4773 DOMAIN-CONTAINING PROTEIN"/>
    <property type="match status" value="1"/>
</dbReference>
<dbReference type="AlphaFoldDB" id="A0AAD9V3P4"/>